<dbReference type="InterPro" id="IPR016186">
    <property type="entry name" value="C-type_lectin-like/link_sf"/>
</dbReference>
<dbReference type="AlphaFoldDB" id="A0A7R9AE67"/>
<dbReference type="OrthoDB" id="7357196at2759"/>
<dbReference type="Gene3D" id="3.10.100.10">
    <property type="entry name" value="Mannose-Binding Protein A, subunit A"/>
    <property type="match status" value="1"/>
</dbReference>
<dbReference type="Pfam" id="PF00059">
    <property type="entry name" value="Lectin_C"/>
    <property type="match status" value="1"/>
</dbReference>
<dbReference type="EMBL" id="LR904091">
    <property type="protein sequence ID" value="CAD7252573.1"/>
    <property type="molecule type" value="Genomic_DNA"/>
</dbReference>
<evidence type="ECO:0000256" key="2">
    <source>
        <dbReference type="SAM" id="SignalP"/>
    </source>
</evidence>
<accession>A0A7R9AE67</accession>
<dbReference type="PROSITE" id="PS50041">
    <property type="entry name" value="C_TYPE_LECTIN_2"/>
    <property type="match status" value="1"/>
</dbReference>
<dbReference type="InterPro" id="IPR001304">
    <property type="entry name" value="C-type_lectin-like"/>
</dbReference>
<sequence>MLFCLVLAAFFLVSVTEADVQSTTFHLLKQDAKLWPLAGTGRDWVKTRNAVDCGSICHSLRPICNAFNWHPGNFTCEFVKTPNVTLQDAPGAMVYVNSSSVCETPPPPMANRTLNFSHGWNGSLPAPLLSEVSYDCPRHSRCPPPLPLKAKCVGFNAWEILNLNVTPPCAGTEGYRLFLEDGRFYKRYQGPMNRTEASQVCCVDGARLASDTNVTVYSAIRSVAPNTTEAIVQGATDELVEGTWIYEDPSFLQVNNTPITSYIWWGTNSSLPVGQQKAPNGGQNKNCLILLGVYWFDIPCATRLPFVCQYY</sequence>
<evidence type="ECO:0000259" key="3">
    <source>
        <dbReference type="PROSITE" id="PS50041"/>
    </source>
</evidence>
<evidence type="ECO:0000256" key="1">
    <source>
        <dbReference type="ARBA" id="ARBA00023157"/>
    </source>
</evidence>
<protein>
    <recommendedName>
        <fullName evidence="3">C-type lectin domain-containing protein</fullName>
    </recommendedName>
</protein>
<gene>
    <name evidence="4" type="ORF">DSTB1V02_LOCUS12331</name>
</gene>
<proteinExistence type="predicted"/>
<reference evidence="4" key="1">
    <citation type="submission" date="2020-11" db="EMBL/GenBank/DDBJ databases">
        <authorList>
            <person name="Tran Van P."/>
        </authorList>
    </citation>
    <scope>NUCLEOTIDE SEQUENCE</scope>
</reference>
<name>A0A7R9AE67_9CRUS</name>
<feature type="domain" description="C-type lectin" evidence="3">
    <location>
        <begin position="180"/>
        <end position="309"/>
    </location>
</feature>
<dbReference type="EMBL" id="CAJPEV010004574">
    <property type="protein sequence ID" value="CAG0902026.1"/>
    <property type="molecule type" value="Genomic_DNA"/>
</dbReference>
<dbReference type="Proteomes" id="UP000677054">
    <property type="component" value="Unassembled WGS sequence"/>
</dbReference>
<keyword evidence="5" id="KW-1185">Reference proteome</keyword>
<dbReference type="InterPro" id="IPR016187">
    <property type="entry name" value="CTDL_fold"/>
</dbReference>
<evidence type="ECO:0000313" key="5">
    <source>
        <dbReference type="Proteomes" id="UP000677054"/>
    </source>
</evidence>
<dbReference type="SUPFAM" id="SSF56436">
    <property type="entry name" value="C-type lectin-like"/>
    <property type="match status" value="1"/>
</dbReference>
<dbReference type="PROSITE" id="PS00615">
    <property type="entry name" value="C_TYPE_LECTIN_1"/>
    <property type="match status" value="1"/>
</dbReference>
<evidence type="ECO:0000313" key="4">
    <source>
        <dbReference type="EMBL" id="CAD7252573.1"/>
    </source>
</evidence>
<organism evidence="4">
    <name type="scientific">Darwinula stevensoni</name>
    <dbReference type="NCBI Taxonomy" id="69355"/>
    <lineage>
        <taxon>Eukaryota</taxon>
        <taxon>Metazoa</taxon>
        <taxon>Ecdysozoa</taxon>
        <taxon>Arthropoda</taxon>
        <taxon>Crustacea</taxon>
        <taxon>Oligostraca</taxon>
        <taxon>Ostracoda</taxon>
        <taxon>Podocopa</taxon>
        <taxon>Podocopida</taxon>
        <taxon>Darwinulocopina</taxon>
        <taxon>Darwinuloidea</taxon>
        <taxon>Darwinulidae</taxon>
        <taxon>Darwinula</taxon>
    </lineage>
</organism>
<feature type="chain" id="PRO_5036209810" description="C-type lectin domain-containing protein" evidence="2">
    <location>
        <begin position="19"/>
        <end position="311"/>
    </location>
</feature>
<keyword evidence="1" id="KW-1015">Disulfide bond</keyword>
<feature type="signal peptide" evidence="2">
    <location>
        <begin position="1"/>
        <end position="18"/>
    </location>
</feature>
<keyword evidence="2" id="KW-0732">Signal</keyword>
<dbReference type="InterPro" id="IPR018378">
    <property type="entry name" value="C-type_lectin_CS"/>
</dbReference>